<evidence type="ECO:0000313" key="2">
    <source>
        <dbReference type="Proteomes" id="UP001301769"/>
    </source>
</evidence>
<accession>A0AAN6Y7M4</accession>
<dbReference type="Proteomes" id="UP001301769">
    <property type="component" value="Unassembled WGS sequence"/>
</dbReference>
<sequence>MNFVTEKRKDDGSGYHSAAIDTKPSSMLAVAYELSRLAKENKDIVKFKIDITPISEQDHEMQRESVRKQKIRVDEKFFCANCECVTHKLRTCPKPDPEHGGIPGCPNCNTLRHTFDDCYRTKSWFNSDGRLTHQGIKQLVDLIEARANKPWIQSGDCCFLSVLADFHYGSESNRHYAEKGTLPWTHGFSKRMAVTQVGDPALQGKYHWSQWHEPYHRLQDLPTDTAYLDAKGDCLPLPDIYAKHVKCGVRNVIDWQTANLVPAPASTSVKAEYPESTNYAAPASVAVKSEDPDME</sequence>
<keyword evidence="2" id="KW-1185">Reference proteome</keyword>
<evidence type="ECO:0000313" key="1">
    <source>
        <dbReference type="EMBL" id="KAK4212825.1"/>
    </source>
</evidence>
<comment type="caution">
    <text evidence="1">The sequence shown here is derived from an EMBL/GenBank/DDBJ whole genome shotgun (WGS) entry which is preliminary data.</text>
</comment>
<dbReference type="EMBL" id="MU858120">
    <property type="protein sequence ID" value="KAK4212825.1"/>
    <property type="molecule type" value="Genomic_DNA"/>
</dbReference>
<dbReference type="AlphaFoldDB" id="A0AAN6Y7M4"/>
<gene>
    <name evidence="1" type="ORF">QBC37DRAFT_465041</name>
</gene>
<name>A0AAN6Y7M4_9PEZI</name>
<protein>
    <submittedName>
        <fullName evidence="1">Uncharacterized protein</fullName>
    </submittedName>
</protein>
<proteinExistence type="predicted"/>
<reference evidence="1" key="1">
    <citation type="journal article" date="2023" name="Mol. Phylogenet. Evol.">
        <title>Genome-scale phylogeny and comparative genomics of the fungal order Sordariales.</title>
        <authorList>
            <person name="Hensen N."/>
            <person name="Bonometti L."/>
            <person name="Westerberg I."/>
            <person name="Brannstrom I.O."/>
            <person name="Guillou S."/>
            <person name="Cros-Aarteil S."/>
            <person name="Calhoun S."/>
            <person name="Haridas S."/>
            <person name="Kuo A."/>
            <person name="Mondo S."/>
            <person name="Pangilinan J."/>
            <person name="Riley R."/>
            <person name="LaButti K."/>
            <person name="Andreopoulos B."/>
            <person name="Lipzen A."/>
            <person name="Chen C."/>
            <person name="Yan M."/>
            <person name="Daum C."/>
            <person name="Ng V."/>
            <person name="Clum A."/>
            <person name="Steindorff A."/>
            <person name="Ohm R.A."/>
            <person name="Martin F."/>
            <person name="Silar P."/>
            <person name="Natvig D.O."/>
            <person name="Lalanne C."/>
            <person name="Gautier V."/>
            <person name="Ament-Velasquez S.L."/>
            <person name="Kruys A."/>
            <person name="Hutchinson M.I."/>
            <person name="Powell A.J."/>
            <person name="Barry K."/>
            <person name="Miller A.N."/>
            <person name="Grigoriev I.V."/>
            <person name="Debuchy R."/>
            <person name="Gladieux P."/>
            <person name="Hiltunen Thoren M."/>
            <person name="Johannesson H."/>
        </authorList>
    </citation>
    <scope>NUCLEOTIDE SEQUENCE</scope>
    <source>
        <strain evidence="1">PSN293</strain>
    </source>
</reference>
<organism evidence="1 2">
    <name type="scientific">Rhypophila decipiens</name>
    <dbReference type="NCBI Taxonomy" id="261697"/>
    <lineage>
        <taxon>Eukaryota</taxon>
        <taxon>Fungi</taxon>
        <taxon>Dikarya</taxon>
        <taxon>Ascomycota</taxon>
        <taxon>Pezizomycotina</taxon>
        <taxon>Sordariomycetes</taxon>
        <taxon>Sordariomycetidae</taxon>
        <taxon>Sordariales</taxon>
        <taxon>Naviculisporaceae</taxon>
        <taxon>Rhypophila</taxon>
    </lineage>
</organism>
<reference evidence="1" key="2">
    <citation type="submission" date="2023-05" db="EMBL/GenBank/DDBJ databases">
        <authorList>
            <consortium name="Lawrence Berkeley National Laboratory"/>
            <person name="Steindorff A."/>
            <person name="Hensen N."/>
            <person name="Bonometti L."/>
            <person name="Westerberg I."/>
            <person name="Brannstrom I.O."/>
            <person name="Guillou S."/>
            <person name="Cros-Aarteil S."/>
            <person name="Calhoun S."/>
            <person name="Haridas S."/>
            <person name="Kuo A."/>
            <person name="Mondo S."/>
            <person name="Pangilinan J."/>
            <person name="Riley R."/>
            <person name="Labutti K."/>
            <person name="Andreopoulos B."/>
            <person name="Lipzen A."/>
            <person name="Chen C."/>
            <person name="Yanf M."/>
            <person name="Daum C."/>
            <person name="Ng V."/>
            <person name="Clum A."/>
            <person name="Ohm R."/>
            <person name="Martin F."/>
            <person name="Silar P."/>
            <person name="Natvig D."/>
            <person name="Lalanne C."/>
            <person name="Gautier V."/>
            <person name="Ament-Velasquez S.L."/>
            <person name="Kruys A."/>
            <person name="Hutchinson M.I."/>
            <person name="Powell A.J."/>
            <person name="Barry K."/>
            <person name="Miller A.N."/>
            <person name="Grigoriev I.V."/>
            <person name="Debuchy R."/>
            <person name="Gladieux P."/>
            <person name="Thoren M.H."/>
            <person name="Johannesson H."/>
        </authorList>
    </citation>
    <scope>NUCLEOTIDE SEQUENCE</scope>
    <source>
        <strain evidence="1">PSN293</strain>
    </source>
</reference>